<keyword evidence="3" id="KW-0677">Repeat</keyword>
<dbReference type="InterPro" id="IPR040198">
    <property type="entry name" value="Fido_containing"/>
</dbReference>
<dbReference type="InterPro" id="IPR036597">
    <property type="entry name" value="Fido-like_dom_sf"/>
</dbReference>
<evidence type="ECO:0000256" key="8">
    <source>
        <dbReference type="ARBA" id="ARBA00023136"/>
    </source>
</evidence>
<dbReference type="KEGG" id="sapo:SAPIO_CDS1923"/>
<evidence type="ECO:0000259" key="11">
    <source>
        <dbReference type="PROSITE" id="PS51459"/>
    </source>
</evidence>
<dbReference type="AlphaFoldDB" id="A0A084GE23"/>
<dbReference type="PANTHER" id="PTHR13504">
    <property type="entry name" value="FIDO DOMAIN-CONTAINING PROTEIN DDB_G0283145"/>
    <property type="match status" value="1"/>
</dbReference>
<evidence type="ECO:0000256" key="5">
    <source>
        <dbReference type="ARBA" id="ARBA00022803"/>
    </source>
</evidence>
<dbReference type="GeneID" id="27720995"/>
<reference evidence="12 13" key="1">
    <citation type="journal article" date="2014" name="Genome Announc.">
        <title>Draft genome sequence of the pathogenic fungus Scedosporium apiospermum.</title>
        <authorList>
            <person name="Vandeputte P."/>
            <person name="Ghamrawi S."/>
            <person name="Rechenmann M."/>
            <person name="Iltis A."/>
            <person name="Giraud S."/>
            <person name="Fleury M."/>
            <person name="Thornton C."/>
            <person name="Delhaes L."/>
            <person name="Meyer W."/>
            <person name="Papon N."/>
            <person name="Bouchara J.P."/>
        </authorList>
    </citation>
    <scope>NUCLEOTIDE SEQUENCE [LARGE SCALE GENOMIC DNA]</scope>
    <source>
        <strain evidence="12 13">IHEM 14462</strain>
    </source>
</reference>
<evidence type="ECO:0000313" key="12">
    <source>
        <dbReference type="EMBL" id="KEZ45585.1"/>
    </source>
</evidence>
<feature type="active site" evidence="9">
    <location>
        <position position="269"/>
    </location>
</feature>
<evidence type="ECO:0000256" key="1">
    <source>
        <dbReference type="ARBA" id="ARBA00004167"/>
    </source>
</evidence>
<evidence type="ECO:0000313" key="13">
    <source>
        <dbReference type="Proteomes" id="UP000028545"/>
    </source>
</evidence>
<dbReference type="SUPFAM" id="SSF140931">
    <property type="entry name" value="Fic-like"/>
    <property type="match status" value="1"/>
</dbReference>
<dbReference type="PROSITE" id="PS51459">
    <property type="entry name" value="FIDO"/>
    <property type="match status" value="1"/>
</dbReference>
<proteinExistence type="predicted"/>
<keyword evidence="4 10" id="KW-0547">Nucleotide-binding</keyword>
<feature type="binding site" evidence="10">
    <location>
        <begin position="273"/>
        <end position="280"/>
    </location>
    <ligand>
        <name>ATP</name>
        <dbReference type="ChEBI" id="CHEBI:30616"/>
    </ligand>
</feature>
<evidence type="ECO:0000256" key="3">
    <source>
        <dbReference type="ARBA" id="ARBA00022737"/>
    </source>
</evidence>
<feature type="domain" description="Fido" evidence="11">
    <location>
        <begin position="176"/>
        <end position="326"/>
    </location>
</feature>
<evidence type="ECO:0000256" key="10">
    <source>
        <dbReference type="PIRSR" id="PIRSR640198-2"/>
    </source>
</evidence>
<dbReference type="HOGENOM" id="CLU_066666_0_0_1"/>
<evidence type="ECO:0000256" key="9">
    <source>
        <dbReference type="PIRSR" id="PIRSR640198-1"/>
    </source>
</evidence>
<comment type="subcellular location">
    <subcellularLocation>
        <location evidence="1">Membrane</location>
        <topology evidence="1">Single-pass membrane protein</topology>
    </subcellularLocation>
</comment>
<organism evidence="12 13">
    <name type="scientific">Pseudallescheria apiosperma</name>
    <name type="common">Scedosporium apiospermum</name>
    <dbReference type="NCBI Taxonomy" id="563466"/>
    <lineage>
        <taxon>Eukaryota</taxon>
        <taxon>Fungi</taxon>
        <taxon>Dikarya</taxon>
        <taxon>Ascomycota</taxon>
        <taxon>Pezizomycotina</taxon>
        <taxon>Sordariomycetes</taxon>
        <taxon>Hypocreomycetidae</taxon>
        <taxon>Microascales</taxon>
        <taxon>Microascaceae</taxon>
        <taxon>Scedosporium</taxon>
    </lineage>
</organism>
<dbReference type="VEuPathDB" id="FungiDB:SAPIO_CDS1923"/>
<sequence>MSTVPNERLNLLLKIYEPFSKLDKDSIEYRELSESGKVWEDYFQPGDSERYGYLKAQKEGKPLLDAIDCFRDAMKTPVTGLAKDMVHSFALQSVQIENNQMSVTQAGKLDEYLRQNVLSRYPLSEMSAAEISKISLPDVKFLFPKTHVNQINELRNHLVASHWIAETSPAKAGTGFDEDEIQNLAALTMRDLGYGDYYLAPFGPRVKFGEYRSTPIGVSSNPMRVFPYHDEVPGCMERFFKWRQTAQNEGKLHPIILACQIVAYFLHIHPFPDGNGRVSRMIMQDYMLRRGYLPVYLQALQPGEYRKMISDAQDGHPEQFVNRVLTSQLEQLTTLKTEELM</sequence>
<accession>A0A084GE23</accession>
<dbReference type="InterPro" id="IPR003812">
    <property type="entry name" value="Fido"/>
</dbReference>
<dbReference type="PANTHER" id="PTHR13504:SF34">
    <property type="entry name" value="PROTEIN ADENYLYLTRANSFERASE FICD"/>
    <property type="match status" value="1"/>
</dbReference>
<dbReference type="OMA" id="VWEDYFQ"/>
<dbReference type="RefSeq" id="XP_016645384.1">
    <property type="nucleotide sequence ID" value="XM_016785087.1"/>
</dbReference>
<dbReference type="OrthoDB" id="439046at2759"/>
<gene>
    <name evidence="12" type="ORF">SAPIO_CDS1923</name>
</gene>
<evidence type="ECO:0000256" key="6">
    <source>
        <dbReference type="ARBA" id="ARBA00022840"/>
    </source>
</evidence>
<dbReference type="Pfam" id="PF02661">
    <property type="entry name" value="Fic"/>
    <property type="match status" value="1"/>
</dbReference>
<keyword evidence="2" id="KW-0812">Transmembrane</keyword>
<dbReference type="GO" id="GO:0005524">
    <property type="term" value="F:ATP binding"/>
    <property type="evidence" value="ECO:0007669"/>
    <property type="project" value="UniProtKB-KW"/>
</dbReference>
<evidence type="ECO:0000256" key="4">
    <source>
        <dbReference type="ARBA" id="ARBA00022741"/>
    </source>
</evidence>
<keyword evidence="7" id="KW-1133">Transmembrane helix</keyword>
<protein>
    <submittedName>
        <fullName evidence="12">Fic/DOC family protein</fullName>
    </submittedName>
</protein>
<dbReference type="Proteomes" id="UP000028545">
    <property type="component" value="Unassembled WGS sequence"/>
</dbReference>
<keyword evidence="5" id="KW-0802">TPR repeat</keyword>
<keyword evidence="8" id="KW-0472">Membrane</keyword>
<keyword evidence="13" id="KW-1185">Reference proteome</keyword>
<dbReference type="GO" id="GO:0016020">
    <property type="term" value="C:membrane"/>
    <property type="evidence" value="ECO:0007669"/>
    <property type="project" value="UniProtKB-SubCell"/>
</dbReference>
<keyword evidence="6 10" id="KW-0067">ATP-binding</keyword>
<dbReference type="Gene3D" id="1.10.3290.10">
    <property type="entry name" value="Fido-like domain"/>
    <property type="match status" value="1"/>
</dbReference>
<name>A0A084GE23_PSEDA</name>
<evidence type="ECO:0000256" key="2">
    <source>
        <dbReference type="ARBA" id="ARBA00022692"/>
    </source>
</evidence>
<dbReference type="EMBL" id="JOWA01000077">
    <property type="protein sequence ID" value="KEZ45585.1"/>
    <property type="molecule type" value="Genomic_DNA"/>
</dbReference>
<comment type="caution">
    <text evidence="12">The sequence shown here is derived from an EMBL/GenBank/DDBJ whole genome shotgun (WGS) entry which is preliminary data.</text>
</comment>
<evidence type="ECO:0000256" key="7">
    <source>
        <dbReference type="ARBA" id="ARBA00022989"/>
    </source>
</evidence>